<evidence type="ECO:0008006" key="2">
    <source>
        <dbReference type="Google" id="ProtNLM"/>
    </source>
</evidence>
<protein>
    <recommendedName>
        <fullName evidence="2">DUF3081 domain-containing protein</fullName>
    </recommendedName>
</protein>
<reference evidence="1" key="1">
    <citation type="journal article" date="2017" name="Appl. Environ. Microbiol.">
        <title>Molecular characterization of an Endozoicomonas-like organism causing infection in king scallop Pecten maximus L.</title>
        <authorList>
            <person name="Cano I."/>
            <person name="van Aerle R."/>
            <person name="Ross S."/>
            <person name="Verner-Jeffreys D.W."/>
            <person name="Paley R.K."/>
            <person name="Rimmer G."/>
            <person name="Ryder D."/>
            <person name="Hooper P."/>
            <person name="Stone D."/>
            <person name="Feist S.W."/>
        </authorList>
    </citation>
    <scope>NUCLEOTIDE SEQUENCE</scope>
</reference>
<dbReference type="InterPro" id="IPR021432">
    <property type="entry name" value="DUF3081"/>
</dbReference>
<sequence>MEQHIDLHKCHYAFATILSDGEKTDRGYCLNGVWAESLDDGYTVRLFDGVSELLIFFHNKYELNSPDTATAEKFMASVCRIAERTSPKTKE</sequence>
<comment type="caution">
    <text evidence="1">The sequence shown here is derived from an EMBL/GenBank/DDBJ whole genome shotgun (WGS) entry which is preliminary data.</text>
</comment>
<evidence type="ECO:0000313" key="1">
    <source>
        <dbReference type="EMBL" id="PJE79087.1"/>
    </source>
</evidence>
<dbReference type="EMBL" id="NSIT01000097">
    <property type="protein sequence ID" value="PJE79087.1"/>
    <property type="molecule type" value="Genomic_DNA"/>
</dbReference>
<gene>
    <name evidence="1" type="ORF">CI610_01954</name>
</gene>
<dbReference type="Pfam" id="PF11280">
    <property type="entry name" value="DUF3081"/>
    <property type="match status" value="1"/>
</dbReference>
<proteinExistence type="predicted"/>
<dbReference type="AlphaFoldDB" id="A0A2H9T781"/>
<organism evidence="1">
    <name type="scientific">invertebrate metagenome</name>
    <dbReference type="NCBI Taxonomy" id="1711999"/>
    <lineage>
        <taxon>unclassified sequences</taxon>
        <taxon>metagenomes</taxon>
        <taxon>organismal metagenomes</taxon>
    </lineage>
</organism>
<name>A0A2H9T781_9ZZZZ</name>
<accession>A0A2H9T781</accession>